<evidence type="ECO:0000256" key="7">
    <source>
        <dbReference type="RuleBase" id="RU000384"/>
    </source>
</evidence>
<evidence type="ECO:0000256" key="1">
    <source>
        <dbReference type="ARBA" id="ARBA00009897"/>
    </source>
</evidence>
<proteinExistence type="inferred from homology"/>
<name>A0AAV4JNA1_9GAST</name>
<dbReference type="PROSITE" id="PS51987">
    <property type="entry name" value="GS_CATALYTIC"/>
    <property type="match status" value="1"/>
</dbReference>
<evidence type="ECO:0000259" key="8">
    <source>
        <dbReference type="PROSITE" id="PS51987"/>
    </source>
</evidence>
<comment type="caution">
    <text evidence="9">The sequence shown here is derived from an EMBL/GenBank/DDBJ whole genome shotgun (WGS) entry which is preliminary data.</text>
</comment>
<dbReference type="PANTHER" id="PTHR43407">
    <property type="entry name" value="GLUTAMINE SYNTHETASE"/>
    <property type="match status" value="1"/>
</dbReference>
<keyword evidence="10" id="KW-1185">Reference proteome</keyword>
<dbReference type="GO" id="GO:0016020">
    <property type="term" value="C:membrane"/>
    <property type="evidence" value="ECO:0007669"/>
    <property type="project" value="TreeGrafter"/>
</dbReference>
<feature type="domain" description="GS catalytic" evidence="8">
    <location>
        <begin position="62"/>
        <end position="158"/>
    </location>
</feature>
<protein>
    <recommendedName>
        <fullName evidence="4">Lengsin</fullName>
    </recommendedName>
    <alternativeName>
        <fullName evidence="5">Glutamate-ammonia ligase domain-containing protein 1</fullName>
    </alternativeName>
</protein>
<reference evidence="9 10" key="1">
    <citation type="journal article" date="2021" name="Elife">
        <title>Chloroplast acquisition without the gene transfer in kleptoplastic sea slugs, Plakobranchus ocellatus.</title>
        <authorList>
            <person name="Maeda T."/>
            <person name="Takahashi S."/>
            <person name="Yoshida T."/>
            <person name="Shimamura S."/>
            <person name="Takaki Y."/>
            <person name="Nagai Y."/>
            <person name="Toyoda A."/>
            <person name="Suzuki Y."/>
            <person name="Arimoto A."/>
            <person name="Ishii H."/>
            <person name="Satoh N."/>
            <person name="Nishiyama T."/>
            <person name="Hasebe M."/>
            <person name="Maruyama T."/>
            <person name="Minagawa J."/>
            <person name="Obokata J."/>
            <person name="Shigenobu S."/>
        </authorList>
    </citation>
    <scope>NUCLEOTIDE SEQUENCE [LARGE SCALE GENOMIC DNA]</scope>
</reference>
<dbReference type="PANTHER" id="PTHR43407:SF1">
    <property type="entry name" value="LENGSIN"/>
    <property type="match status" value="1"/>
</dbReference>
<dbReference type="GO" id="GO:0005737">
    <property type="term" value="C:cytoplasm"/>
    <property type="evidence" value="ECO:0007669"/>
    <property type="project" value="TreeGrafter"/>
</dbReference>
<evidence type="ECO:0000313" key="9">
    <source>
        <dbReference type="EMBL" id="GFS24239.1"/>
    </source>
</evidence>
<dbReference type="Pfam" id="PF00120">
    <property type="entry name" value="Gln-synt_C"/>
    <property type="match status" value="1"/>
</dbReference>
<evidence type="ECO:0000256" key="3">
    <source>
        <dbReference type="ARBA" id="ARBA00038790"/>
    </source>
</evidence>
<organism evidence="9 10">
    <name type="scientific">Elysia marginata</name>
    <dbReference type="NCBI Taxonomy" id="1093978"/>
    <lineage>
        <taxon>Eukaryota</taxon>
        <taxon>Metazoa</taxon>
        <taxon>Spiralia</taxon>
        <taxon>Lophotrochozoa</taxon>
        <taxon>Mollusca</taxon>
        <taxon>Gastropoda</taxon>
        <taxon>Heterobranchia</taxon>
        <taxon>Euthyneura</taxon>
        <taxon>Panpulmonata</taxon>
        <taxon>Sacoglossa</taxon>
        <taxon>Placobranchoidea</taxon>
        <taxon>Plakobranchidae</taxon>
        <taxon>Elysia</taxon>
    </lineage>
</organism>
<comment type="function">
    <text evidence="2">May act as a component of the cytoskeleton or as a chaperone for the reorganization of intermediate filament proteins during terminal differentiation in the lens. Does not seem to have enzymatic activity.</text>
</comment>
<evidence type="ECO:0000256" key="4">
    <source>
        <dbReference type="ARBA" id="ARBA00039404"/>
    </source>
</evidence>
<dbReference type="InterPro" id="IPR008146">
    <property type="entry name" value="Gln_synth_cat_dom"/>
</dbReference>
<comment type="similarity">
    <text evidence="1 6 7">Belongs to the glutamine synthetase family.</text>
</comment>
<gene>
    <name evidence="9" type="ORF">ElyMa_005153200</name>
</gene>
<evidence type="ECO:0000256" key="6">
    <source>
        <dbReference type="PROSITE-ProRule" id="PRU01331"/>
    </source>
</evidence>
<evidence type="ECO:0000256" key="2">
    <source>
        <dbReference type="ARBA" id="ARBA00037583"/>
    </source>
</evidence>
<evidence type="ECO:0000256" key="5">
    <source>
        <dbReference type="ARBA" id="ARBA00042675"/>
    </source>
</evidence>
<dbReference type="EMBL" id="BMAT01010317">
    <property type="protein sequence ID" value="GFS24239.1"/>
    <property type="molecule type" value="Genomic_DNA"/>
</dbReference>
<comment type="subunit">
    <text evidence="3">Dodecamer. Interacts with BFSP2 and VIM.</text>
</comment>
<evidence type="ECO:0000313" key="10">
    <source>
        <dbReference type="Proteomes" id="UP000762676"/>
    </source>
</evidence>
<dbReference type="Gene3D" id="3.30.590.10">
    <property type="entry name" value="Glutamine synthetase/guanido kinase, catalytic domain"/>
    <property type="match status" value="1"/>
</dbReference>
<dbReference type="InterPro" id="IPR014746">
    <property type="entry name" value="Gln_synth/guanido_kin_cat_dom"/>
</dbReference>
<dbReference type="AlphaFoldDB" id="A0AAV4JNA1"/>
<dbReference type="SUPFAM" id="SSF55931">
    <property type="entry name" value="Glutamine synthetase/guanido kinase"/>
    <property type="match status" value="1"/>
</dbReference>
<sequence length="158" mass="17749">MKGMSNRHPAFTTERVFSNMKLTPVLSTLKPCQKSVFGSRKVGSIICELRFPEDGTLDTSSPREATQAVLEKLQSEFGLRIKSSFEVEFGIRNSKTQLLDHGRKWGSLTVLESGQDYLMDLMDDLRDIGVKVDTLLTERGNGQYEVTFEIVDGIEVNN</sequence>
<dbReference type="Proteomes" id="UP000762676">
    <property type="component" value="Unassembled WGS sequence"/>
</dbReference>
<accession>A0AAV4JNA1</accession>
<dbReference type="GO" id="GO:0004356">
    <property type="term" value="F:glutamine synthetase activity"/>
    <property type="evidence" value="ECO:0007669"/>
    <property type="project" value="InterPro"/>
</dbReference>